<proteinExistence type="predicted"/>
<gene>
    <name evidence="1" type="ORF">F443_20182</name>
</gene>
<dbReference type="HOGENOM" id="CLU_142561_0_0_1"/>
<evidence type="ECO:0000313" key="2">
    <source>
        <dbReference type="Proteomes" id="UP000018721"/>
    </source>
</evidence>
<organism evidence="1 2">
    <name type="scientific">Phytophthora nicotianae P1569</name>
    <dbReference type="NCBI Taxonomy" id="1317065"/>
    <lineage>
        <taxon>Eukaryota</taxon>
        <taxon>Sar</taxon>
        <taxon>Stramenopiles</taxon>
        <taxon>Oomycota</taxon>
        <taxon>Peronosporomycetes</taxon>
        <taxon>Peronosporales</taxon>
        <taxon>Peronosporaceae</taxon>
        <taxon>Phytophthora</taxon>
    </lineage>
</organism>
<name>V9E212_PHYNI</name>
<dbReference type="Proteomes" id="UP000018721">
    <property type="component" value="Unassembled WGS sequence"/>
</dbReference>
<accession>V9E212</accession>
<dbReference type="OrthoDB" id="121647at2759"/>
<sequence>MPAEYARYTFATKLQVEETTRNGGAWESVAENLGDKLATLADMLAHVTGSWCQRRRKANNLKRREYLIQLQKYQAAGKTILCVDARNIIWATRTRGRSLRGLQGGQAKI</sequence>
<protein>
    <submittedName>
        <fullName evidence="1">Uncharacterized protein</fullName>
    </submittedName>
</protein>
<reference evidence="1 2" key="1">
    <citation type="submission" date="2013-11" db="EMBL/GenBank/DDBJ databases">
        <title>The Genome Sequence of Phytophthora parasitica P1569.</title>
        <authorList>
            <consortium name="The Broad Institute Genomics Platform"/>
            <person name="Russ C."/>
            <person name="Tyler B."/>
            <person name="Panabieres F."/>
            <person name="Shan W."/>
            <person name="Tripathy S."/>
            <person name="Grunwald N."/>
            <person name="Machado M."/>
            <person name="Johnson C.S."/>
            <person name="Arredondo F."/>
            <person name="Hong C."/>
            <person name="Coffey M."/>
            <person name="Young S.K."/>
            <person name="Zeng Q."/>
            <person name="Gargeya S."/>
            <person name="Fitzgerald M."/>
            <person name="Abouelleil A."/>
            <person name="Alvarado L."/>
            <person name="Chapman S.B."/>
            <person name="Gainer-Dewar J."/>
            <person name="Goldberg J."/>
            <person name="Griggs A."/>
            <person name="Gujja S."/>
            <person name="Hansen M."/>
            <person name="Howarth C."/>
            <person name="Imamovic A."/>
            <person name="Ireland A."/>
            <person name="Larimer J."/>
            <person name="McCowan C."/>
            <person name="Murphy C."/>
            <person name="Pearson M."/>
            <person name="Poon T.W."/>
            <person name="Priest M."/>
            <person name="Roberts A."/>
            <person name="Saif S."/>
            <person name="Shea T."/>
            <person name="Sykes S."/>
            <person name="Wortman J."/>
            <person name="Nusbaum C."/>
            <person name="Birren B."/>
        </authorList>
    </citation>
    <scope>NUCLEOTIDE SEQUENCE [LARGE SCALE GENOMIC DNA]</scope>
    <source>
        <strain evidence="1 2">P1569</strain>
    </source>
</reference>
<dbReference type="eggNOG" id="ENOG502RH13">
    <property type="taxonomic scope" value="Eukaryota"/>
</dbReference>
<evidence type="ECO:0000313" key="1">
    <source>
        <dbReference type="EMBL" id="ETI33114.1"/>
    </source>
</evidence>
<dbReference type="AlphaFoldDB" id="V9E212"/>
<comment type="caution">
    <text evidence="1">The sequence shown here is derived from an EMBL/GenBank/DDBJ whole genome shotgun (WGS) entry which is preliminary data.</text>
</comment>
<dbReference type="EMBL" id="ANIZ01003516">
    <property type="protein sequence ID" value="ETI33114.1"/>
    <property type="molecule type" value="Genomic_DNA"/>
</dbReference>
<keyword evidence="2" id="KW-1185">Reference proteome</keyword>